<evidence type="ECO:0000313" key="2">
    <source>
        <dbReference type="EMBL" id="MXU89510.1"/>
    </source>
</evidence>
<protein>
    <recommendedName>
        <fullName evidence="3">Secreted protein</fullName>
    </recommendedName>
</protein>
<keyword evidence="1" id="KW-0732">Signal</keyword>
<dbReference type="AlphaFoldDB" id="A0A6B0UHE1"/>
<evidence type="ECO:0008006" key="3">
    <source>
        <dbReference type="Google" id="ProtNLM"/>
    </source>
</evidence>
<feature type="chain" id="PRO_5025625910" description="Secreted protein" evidence="1">
    <location>
        <begin position="22"/>
        <end position="108"/>
    </location>
</feature>
<evidence type="ECO:0000256" key="1">
    <source>
        <dbReference type="SAM" id="SignalP"/>
    </source>
</evidence>
<organism evidence="2">
    <name type="scientific">Ixodes ricinus</name>
    <name type="common">Common tick</name>
    <name type="synonym">Acarus ricinus</name>
    <dbReference type="NCBI Taxonomy" id="34613"/>
    <lineage>
        <taxon>Eukaryota</taxon>
        <taxon>Metazoa</taxon>
        <taxon>Ecdysozoa</taxon>
        <taxon>Arthropoda</taxon>
        <taxon>Chelicerata</taxon>
        <taxon>Arachnida</taxon>
        <taxon>Acari</taxon>
        <taxon>Parasitiformes</taxon>
        <taxon>Ixodida</taxon>
        <taxon>Ixodoidea</taxon>
        <taxon>Ixodidae</taxon>
        <taxon>Ixodinae</taxon>
        <taxon>Ixodes</taxon>
    </lineage>
</organism>
<proteinExistence type="predicted"/>
<feature type="signal peptide" evidence="1">
    <location>
        <begin position="1"/>
        <end position="21"/>
    </location>
</feature>
<dbReference type="EMBL" id="GIFC01007427">
    <property type="protein sequence ID" value="MXU89510.1"/>
    <property type="molecule type" value="Transcribed_RNA"/>
</dbReference>
<reference evidence="2" key="1">
    <citation type="submission" date="2019-12" db="EMBL/GenBank/DDBJ databases">
        <title>An insight into the sialome of adult female Ixodes ricinus ticks feeding for 6 days.</title>
        <authorList>
            <person name="Perner J."/>
            <person name="Ribeiro J.M.C."/>
        </authorList>
    </citation>
    <scope>NUCLEOTIDE SEQUENCE</scope>
    <source>
        <strain evidence="2">Semi-engorged</strain>
        <tissue evidence="2">Salivary glands</tissue>
    </source>
</reference>
<name>A0A6B0UHE1_IXORI</name>
<sequence>MAARLFVLLNIFRWLRLDSHSCHCAIAAGTVHPCLCRKHLINNFCRILRLSLDGHRCVATLLGSFGNWRLWICVERNLCHVRVIWWFTFCKSWQWVPWFANFLVIFWL</sequence>
<accession>A0A6B0UHE1</accession>